<dbReference type="UniPathway" id="UPA00232"/>
<keyword evidence="1" id="KW-0408">Iron</keyword>
<dbReference type="EMBL" id="JACXAF010000004">
    <property type="protein sequence ID" value="MBD1388701.1"/>
    <property type="molecule type" value="Genomic_DNA"/>
</dbReference>
<comment type="similarity">
    <text evidence="1">Belongs to the peptidase U32 family. UbiU subfamily.</text>
</comment>
<evidence type="ECO:0000313" key="2">
    <source>
        <dbReference type="EMBL" id="MBD1388701.1"/>
    </source>
</evidence>
<comment type="caution">
    <text evidence="2">The sequence shown here is derived from an EMBL/GenBank/DDBJ whole genome shotgun (WGS) entry which is preliminary data.</text>
</comment>
<feature type="binding site" evidence="1">
    <location>
        <position position="193"/>
    </location>
    <ligand>
        <name>[4Fe-4S] cluster</name>
        <dbReference type="ChEBI" id="CHEBI:49883"/>
    </ligand>
</feature>
<gene>
    <name evidence="1" type="primary">ubiU</name>
    <name evidence="2" type="ORF">IC617_04610</name>
</gene>
<keyword evidence="1" id="KW-0004">4Fe-4S</keyword>
<dbReference type="InterPro" id="IPR051454">
    <property type="entry name" value="RNA/ubiquinone_mod_enzymes"/>
</dbReference>
<feature type="binding site" evidence="1">
    <location>
        <position position="176"/>
    </location>
    <ligand>
        <name>[4Fe-4S] cluster</name>
        <dbReference type="ChEBI" id="CHEBI:49883"/>
    </ligand>
</feature>
<dbReference type="InterPro" id="IPR001539">
    <property type="entry name" value="Peptidase_U32"/>
</dbReference>
<comment type="function">
    <text evidence="1">Required for O(2)-independent ubiquinone (coenzyme Q) biosynthesis. Together with UbiV, is essential for the C6-hydroxylation reaction in the oxygen-independent ubiquinone biosynthesis pathway.</text>
</comment>
<comment type="pathway">
    <text evidence="1">Cofactor biosynthesis; ubiquinone biosynthesis.</text>
</comment>
<dbReference type="Proteomes" id="UP000638014">
    <property type="component" value="Unassembled WGS sequence"/>
</dbReference>
<dbReference type="AlphaFoldDB" id="A0A8J6QPK1"/>
<keyword evidence="3" id="KW-1185">Reference proteome</keyword>
<dbReference type="PANTHER" id="PTHR30217:SF3">
    <property type="entry name" value="UBIQUINONE BIOSYNTHESIS PROTEIN UBIU"/>
    <property type="match status" value="1"/>
</dbReference>
<organism evidence="2 3">
    <name type="scientific">Neiella litorisoli</name>
    <dbReference type="NCBI Taxonomy" id="2771431"/>
    <lineage>
        <taxon>Bacteria</taxon>
        <taxon>Pseudomonadati</taxon>
        <taxon>Pseudomonadota</taxon>
        <taxon>Gammaproteobacteria</taxon>
        <taxon>Alteromonadales</taxon>
        <taxon>Echinimonadaceae</taxon>
        <taxon>Neiella</taxon>
    </lineage>
</organism>
<dbReference type="GO" id="GO:0006744">
    <property type="term" value="P:ubiquinone biosynthetic process"/>
    <property type="evidence" value="ECO:0007669"/>
    <property type="project" value="UniProtKB-UniRule"/>
</dbReference>
<dbReference type="PANTHER" id="PTHR30217">
    <property type="entry name" value="PEPTIDASE U32 FAMILY"/>
    <property type="match status" value="1"/>
</dbReference>
<dbReference type="InterPro" id="IPR043692">
    <property type="entry name" value="UbiU"/>
</dbReference>
<comment type="cofactor">
    <cofactor evidence="1">
        <name>[4Fe-4S] cluster</name>
        <dbReference type="ChEBI" id="CHEBI:49883"/>
    </cofactor>
</comment>
<dbReference type="RefSeq" id="WP_191143828.1">
    <property type="nucleotide sequence ID" value="NZ_JACXAF010000004.1"/>
</dbReference>
<evidence type="ECO:0000256" key="1">
    <source>
        <dbReference type="HAMAP-Rule" id="MF_02232"/>
    </source>
</evidence>
<dbReference type="HAMAP" id="MF_02232">
    <property type="entry name" value="UbiU"/>
    <property type="match status" value="1"/>
</dbReference>
<dbReference type="Pfam" id="PF01136">
    <property type="entry name" value="Peptidase_U32"/>
    <property type="match status" value="1"/>
</dbReference>
<keyword evidence="1" id="KW-0831">Ubiquinone biosynthesis</keyword>
<keyword evidence="1" id="KW-0411">Iron-sulfur</keyword>
<feature type="binding site" evidence="1">
    <location>
        <position position="233"/>
    </location>
    <ligand>
        <name>[4Fe-4S] cluster</name>
        <dbReference type="ChEBI" id="CHEBI:49883"/>
    </ligand>
</feature>
<sequence>MELLSPAGSLPALKAAVDHGADAVYLGLKDDTNARHFAGLNFNEKRLQQAVEYTARHGRQLHIAINTFAHPGQEQRWQYAADIAVNSGANALIVADIGVLDYIANKYPQTELHLSVQASATSSAAIRYYQSEFNVKRVVLPRVLSMKQVEQLAASTDVELEVFAFGSLCIMSEGRCYLSSYLTGESPNTVGACSPAKFVRWQPMANGGMQTRLNDLLIDQFGPDEQAGYPTLCKGRFDVDGEVYHALEEPTSLNTMALLPKLIAAGIAAVKIEGRQRSPAYVAEVTKAWRAAIDQCKADPSNYQLDPVLESSMAQLSEGCQTTLGAYHRTWK</sequence>
<dbReference type="PROSITE" id="PS01276">
    <property type="entry name" value="PEPTIDASE_U32"/>
    <property type="match status" value="1"/>
</dbReference>
<accession>A0A8J6QPK1</accession>
<feature type="binding site" evidence="1">
    <location>
        <position position="169"/>
    </location>
    <ligand>
        <name>[4Fe-4S] cluster</name>
        <dbReference type="ChEBI" id="CHEBI:49883"/>
    </ligand>
</feature>
<reference evidence="2" key="1">
    <citation type="submission" date="2020-09" db="EMBL/GenBank/DDBJ databases">
        <title>A novel bacterium of genus Neiella, isolated from South China Sea.</title>
        <authorList>
            <person name="Huang H."/>
            <person name="Mo K."/>
            <person name="Hu Y."/>
        </authorList>
    </citation>
    <scope>NUCLEOTIDE SEQUENCE</scope>
    <source>
        <strain evidence="2">HB171785</strain>
    </source>
</reference>
<comment type="subunit">
    <text evidence="1">Forms a heterodimer with UbiV.</text>
</comment>
<protein>
    <recommendedName>
        <fullName evidence="1">Ubiquinone biosynthesis protein UbiU</fullName>
    </recommendedName>
</protein>
<dbReference type="GO" id="GO:0046872">
    <property type="term" value="F:metal ion binding"/>
    <property type="evidence" value="ECO:0007669"/>
    <property type="project" value="UniProtKB-KW"/>
</dbReference>
<name>A0A8J6QPK1_9GAMM</name>
<dbReference type="GO" id="GO:0051539">
    <property type="term" value="F:4 iron, 4 sulfur cluster binding"/>
    <property type="evidence" value="ECO:0007669"/>
    <property type="project" value="UniProtKB-UniRule"/>
</dbReference>
<keyword evidence="1" id="KW-0479">Metal-binding</keyword>
<evidence type="ECO:0000313" key="3">
    <source>
        <dbReference type="Proteomes" id="UP000638014"/>
    </source>
</evidence>
<proteinExistence type="inferred from homology"/>